<protein>
    <submittedName>
        <fullName evidence="3">Uncharacterized protein</fullName>
    </submittedName>
</protein>
<name>A0A2S8RWE5_9RHOB</name>
<dbReference type="Proteomes" id="UP000238338">
    <property type="component" value="Unassembled WGS sequence"/>
</dbReference>
<evidence type="ECO:0000256" key="2">
    <source>
        <dbReference type="SAM" id="SignalP"/>
    </source>
</evidence>
<keyword evidence="4" id="KW-1185">Reference proteome</keyword>
<dbReference type="EMBL" id="PVEP01000015">
    <property type="protein sequence ID" value="PQV52868.1"/>
    <property type="molecule type" value="Genomic_DNA"/>
</dbReference>
<evidence type="ECO:0000256" key="1">
    <source>
        <dbReference type="SAM" id="MobiDB-lite"/>
    </source>
</evidence>
<proteinExistence type="predicted"/>
<accession>A0A2S8RWE5</accession>
<feature type="signal peptide" evidence="2">
    <location>
        <begin position="1"/>
        <end position="23"/>
    </location>
</feature>
<evidence type="ECO:0000313" key="4">
    <source>
        <dbReference type="Proteomes" id="UP000238338"/>
    </source>
</evidence>
<comment type="caution">
    <text evidence="3">The sequence shown here is derived from an EMBL/GenBank/DDBJ whole genome shotgun (WGS) entry which is preliminary data.</text>
</comment>
<evidence type="ECO:0000313" key="3">
    <source>
        <dbReference type="EMBL" id="PQV52868.1"/>
    </source>
</evidence>
<gene>
    <name evidence="3" type="ORF">LX70_03974</name>
</gene>
<feature type="compositionally biased region" description="Basic and acidic residues" evidence="1">
    <location>
        <begin position="59"/>
        <end position="104"/>
    </location>
</feature>
<dbReference type="AlphaFoldDB" id="A0A2S8RWE5"/>
<feature type="chain" id="PRO_5015509866" evidence="2">
    <location>
        <begin position="24"/>
        <end position="104"/>
    </location>
</feature>
<keyword evidence="2" id="KW-0732">Signal</keyword>
<sequence>MTLYRIIPALPLLAIGFATPAAAMGDRCVMVIDPATRQCIANPETGRCLCDRPTASIRDQADRRGEAKARPARPETQTPDREPDSRTDPEGYDRWRDRQGKGGL</sequence>
<organism evidence="3 4">
    <name type="scientific">Albidovulum denitrificans</name>
    <dbReference type="NCBI Taxonomy" id="404881"/>
    <lineage>
        <taxon>Bacteria</taxon>
        <taxon>Pseudomonadati</taxon>
        <taxon>Pseudomonadota</taxon>
        <taxon>Alphaproteobacteria</taxon>
        <taxon>Rhodobacterales</taxon>
        <taxon>Paracoccaceae</taxon>
        <taxon>Albidovulum</taxon>
    </lineage>
</organism>
<dbReference type="RefSeq" id="WP_105516516.1">
    <property type="nucleotide sequence ID" value="NZ_PVEP01000015.1"/>
</dbReference>
<feature type="region of interest" description="Disordered" evidence="1">
    <location>
        <begin position="50"/>
        <end position="104"/>
    </location>
</feature>
<reference evidence="3 4" key="1">
    <citation type="submission" date="2018-02" db="EMBL/GenBank/DDBJ databases">
        <title>Genomic Encyclopedia of Archaeal and Bacterial Type Strains, Phase II (KMG-II): from individual species to whole genera.</title>
        <authorList>
            <person name="Goeker M."/>
        </authorList>
    </citation>
    <scope>NUCLEOTIDE SEQUENCE [LARGE SCALE GENOMIC DNA]</scope>
    <source>
        <strain evidence="3 4">DSM 18921</strain>
    </source>
</reference>